<sequence length="311" mass="32163">MSSPSPRKESPRTARVLTRAAVLALAAGLVLAAPGQQADVAPDEASTTEGYLPSALLRADAVGQPNATQYASGVDLSTVLTRPALFPGEIYRNPVFGRNELVVANARSTAVLIGDSQSVPDDSWPRRALAGLGYGVHFCGYGGTGFTAANGKVGNYIDALERGDWLLPAGEPGLIVIEGGGNDAARGASDAQISSNANRLIDALKARYPGTRIVMVGTLARGAQDGGGRRSQVDALLAGIAARQRVTFVSAGDWLTKYNLTQHLADAVHMDAEGRKQLGGVLERRLRELGVPPAPGAGQALAYTGANGKNG</sequence>
<feature type="domain" description="SGNH hydrolase-type esterase" evidence="2">
    <location>
        <begin position="118"/>
        <end position="275"/>
    </location>
</feature>
<evidence type="ECO:0000313" key="3">
    <source>
        <dbReference type="EMBL" id="MFC4394846.1"/>
    </source>
</evidence>
<dbReference type="EMBL" id="JBHSDQ010000001">
    <property type="protein sequence ID" value="MFC4394846.1"/>
    <property type="molecule type" value="Genomic_DNA"/>
</dbReference>
<dbReference type="CDD" id="cd00229">
    <property type="entry name" value="SGNH_hydrolase"/>
    <property type="match status" value="1"/>
</dbReference>
<dbReference type="InterPro" id="IPR036514">
    <property type="entry name" value="SGNH_hydro_sf"/>
</dbReference>
<dbReference type="Gene3D" id="3.40.50.1110">
    <property type="entry name" value="SGNH hydrolase"/>
    <property type="match status" value="1"/>
</dbReference>
<feature type="chain" id="PRO_5047500158" evidence="1">
    <location>
        <begin position="33"/>
        <end position="311"/>
    </location>
</feature>
<dbReference type="Proteomes" id="UP001595778">
    <property type="component" value="Unassembled WGS sequence"/>
</dbReference>
<evidence type="ECO:0000256" key="1">
    <source>
        <dbReference type="SAM" id="SignalP"/>
    </source>
</evidence>
<reference evidence="4" key="1">
    <citation type="journal article" date="2019" name="Int. J. Syst. Evol. Microbiol.">
        <title>The Global Catalogue of Microorganisms (GCM) 10K type strain sequencing project: providing services to taxonomists for standard genome sequencing and annotation.</title>
        <authorList>
            <consortium name="The Broad Institute Genomics Platform"/>
            <consortium name="The Broad Institute Genome Sequencing Center for Infectious Disease"/>
            <person name="Wu L."/>
            <person name="Ma J."/>
        </authorList>
    </citation>
    <scope>NUCLEOTIDE SEQUENCE [LARGE SCALE GENOMIC DNA]</scope>
    <source>
        <strain evidence="4">PJ61</strain>
    </source>
</reference>
<dbReference type="RefSeq" id="WP_376976270.1">
    <property type="nucleotide sequence ID" value="NZ_JBHSDQ010000001.1"/>
</dbReference>
<name>A0ABV8WG77_9MICC</name>
<gene>
    <name evidence="3" type="ORF">ACFO0G_01985</name>
</gene>
<protein>
    <submittedName>
        <fullName evidence="3">SGNH/GDSL hydrolase family protein</fullName>
    </submittedName>
</protein>
<dbReference type="Pfam" id="PF13472">
    <property type="entry name" value="Lipase_GDSL_2"/>
    <property type="match status" value="1"/>
</dbReference>
<keyword evidence="3" id="KW-0378">Hydrolase</keyword>
<evidence type="ECO:0000313" key="4">
    <source>
        <dbReference type="Proteomes" id="UP001595778"/>
    </source>
</evidence>
<evidence type="ECO:0000259" key="2">
    <source>
        <dbReference type="Pfam" id="PF13472"/>
    </source>
</evidence>
<accession>A0ABV8WG77</accession>
<dbReference type="InterPro" id="IPR013830">
    <property type="entry name" value="SGNH_hydro"/>
</dbReference>
<comment type="caution">
    <text evidence="3">The sequence shown here is derived from an EMBL/GenBank/DDBJ whole genome shotgun (WGS) entry which is preliminary data.</text>
</comment>
<proteinExistence type="predicted"/>
<keyword evidence="1" id="KW-0732">Signal</keyword>
<organism evidence="3 4">
    <name type="scientific">Arthrobacter sedimenti</name>
    <dbReference type="NCBI Taxonomy" id="2694931"/>
    <lineage>
        <taxon>Bacteria</taxon>
        <taxon>Bacillati</taxon>
        <taxon>Actinomycetota</taxon>
        <taxon>Actinomycetes</taxon>
        <taxon>Micrococcales</taxon>
        <taxon>Micrococcaceae</taxon>
        <taxon>Arthrobacter</taxon>
    </lineage>
</organism>
<keyword evidence="4" id="KW-1185">Reference proteome</keyword>
<dbReference type="GO" id="GO:0016787">
    <property type="term" value="F:hydrolase activity"/>
    <property type="evidence" value="ECO:0007669"/>
    <property type="project" value="UniProtKB-KW"/>
</dbReference>
<dbReference type="SUPFAM" id="SSF52266">
    <property type="entry name" value="SGNH hydrolase"/>
    <property type="match status" value="1"/>
</dbReference>
<feature type="signal peptide" evidence="1">
    <location>
        <begin position="1"/>
        <end position="32"/>
    </location>
</feature>